<organism evidence="2">
    <name type="scientific">Dunaliella tertiolecta</name>
    <name type="common">Green alga</name>
    <dbReference type="NCBI Taxonomy" id="3047"/>
    <lineage>
        <taxon>Eukaryota</taxon>
        <taxon>Viridiplantae</taxon>
        <taxon>Chlorophyta</taxon>
        <taxon>core chlorophytes</taxon>
        <taxon>Chlorophyceae</taxon>
        <taxon>CS clade</taxon>
        <taxon>Chlamydomonadales</taxon>
        <taxon>Dunaliellaceae</taxon>
        <taxon>Dunaliella</taxon>
    </lineage>
</organism>
<dbReference type="AlphaFoldDB" id="A0A7S3VHC7"/>
<protein>
    <submittedName>
        <fullName evidence="2">Uncharacterized protein</fullName>
    </submittedName>
</protein>
<gene>
    <name evidence="2" type="ORF">DTER00134_LOCUS1592</name>
</gene>
<proteinExistence type="predicted"/>
<feature type="compositionally biased region" description="Basic residues" evidence="1">
    <location>
        <begin position="7"/>
        <end position="19"/>
    </location>
</feature>
<accession>A0A7S3VHC7</accession>
<evidence type="ECO:0000313" key="2">
    <source>
        <dbReference type="EMBL" id="CAE0486553.1"/>
    </source>
</evidence>
<reference evidence="2" key="1">
    <citation type="submission" date="2021-01" db="EMBL/GenBank/DDBJ databases">
        <authorList>
            <person name="Corre E."/>
            <person name="Pelletier E."/>
            <person name="Niang G."/>
            <person name="Scheremetjew M."/>
            <person name="Finn R."/>
            <person name="Kale V."/>
            <person name="Holt S."/>
            <person name="Cochrane G."/>
            <person name="Meng A."/>
            <person name="Brown T."/>
            <person name="Cohen L."/>
        </authorList>
    </citation>
    <scope>NUCLEOTIDE SEQUENCE</scope>
    <source>
        <strain evidence="2">CCMP1320</strain>
    </source>
</reference>
<dbReference type="EMBL" id="HBIP01003558">
    <property type="protein sequence ID" value="CAE0486553.1"/>
    <property type="molecule type" value="Transcribed_RNA"/>
</dbReference>
<name>A0A7S3VHC7_DUNTE</name>
<feature type="region of interest" description="Disordered" evidence="1">
    <location>
        <begin position="1"/>
        <end position="32"/>
    </location>
</feature>
<sequence length="166" mass="17766">MPLHSLNVKRGRPGNKRLSVKNEPSASLRPESLQHHYDVDISPASAYSISSSAFAAVAKQPSATLASPAWRSTRLPVPSVLSTVSTTGAESEALLAGRAGVRAGLGLLQLALRSHTLNACLCVVGASPFPCRFGVQWTTACISDLFFRVNVATVSELRFKKSLRFF</sequence>
<evidence type="ECO:0000256" key="1">
    <source>
        <dbReference type="SAM" id="MobiDB-lite"/>
    </source>
</evidence>